<feature type="domain" description="HPt" evidence="15">
    <location>
        <begin position="536"/>
        <end position="640"/>
    </location>
</feature>
<feature type="modified residue" description="Phosphohistidine" evidence="9">
    <location>
        <position position="775"/>
    </location>
</feature>
<evidence type="ECO:0000256" key="10">
    <source>
        <dbReference type="PROSITE-ProRule" id="PRU00169"/>
    </source>
</evidence>
<feature type="domain" description="Histidine kinase" evidence="12">
    <location>
        <begin position="1195"/>
        <end position="1428"/>
    </location>
</feature>
<dbReference type="CDD" id="cd00088">
    <property type="entry name" value="HPT"/>
    <property type="match status" value="4"/>
</dbReference>
<comment type="catalytic activity">
    <reaction evidence="1">
        <text>ATP + protein L-histidine = ADP + protein N-phospho-L-histidine.</text>
        <dbReference type="EC" id="2.7.13.3"/>
    </reaction>
</comment>
<dbReference type="InterPro" id="IPR011006">
    <property type="entry name" value="CheY-like_superfamily"/>
</dbReference>
<dbReference type="InterPro" id="IPR004358">
    <property type="entry name" value="Sig_transdc_His_kin-like_C"/>
</dbReference>
<feature type="domain" description="HPt" evidence="15">
    <location>
        <begin position="728"/>
        <end position="832"/>
    </location>
</feature>
<keyword evidence="7" id="KW-0902">Two-component regulatory system</keyword>
<accession>D4XT46</accession>
<reference evidence="17" key="1">
    <citation type="submission" date="2010-03" db="EMBL/GenBank/DDBJ databases">
        <title>Complete sequence of Mobiluncus curtisii ATCC 43063.</title>
        <authorList>
            <person name="Muzny D."/>
            <person name="Qin X."/>
            <person name="Deng J."/>
            <person name="Jiang H."/>
            <person name="Liu Y."/>
            <person name="Qu J."/>
            <person name="Song X.-Z."/>
            <person name="Zhang L."/>
            <person name="Thornton R."/>
            <person name="Coyle M."/>
            <person name="Francisco L."/>
            <person name="Jackson L."/>
            <person name="Javaid M."/>
            <person name="Korchina V."/>
            <person name="Kovar C."/>
            <person name="Mata R."/>
            <person name="Mathew T."/>
            <person name="Ngo R."/>
            <person name="Nguyen L."/>
            <person name="Nguyen N."/>
            <person name="Okwuonu G."/>
            <person name="Ongeri F."/>
            <person name="Pham C."/>
            <person name="Simmons D."/>
            <person name="Wilczek-Boney K."/>
            <person name="Hale W."/>
            <person name="Jakkamsetti A."/>
            <person name="Pham P."/>
            <person name="Ruth R."/>
            <person name="San Lucas F."/>
            <person name="Warren J."/>
            <person name="Zhang J."/>
            <person name="Zhao Z."/>
            <person name="Zhou C."/>
            <person name="Zhu D."/>
            <person name="Lee S."/>
            <person name="Bess C."/>
            <person name="Blankenburg K."/>
            <person name="Forbes L."/>
            <person name="Fu Q."/>
            <person name="Gubbala S."/>
            <person name="Hirani K."/>
            <person name="Jayaseelan J.C."/>
            <person name="Lara F."/>
            <person name="Munidasa M."/>
            <person name="Palculict T."/>
            <person name="Patil S."/>
            <person name="Pu L.-L."/>
            <person name="Saada N."/>
            <person name="Tang L."/>
            <person name="Weissenberger G."/>
            <person name="Zhu Y."/>
            <person name="Hemphill L."/>
            <person name="Shang Y."/>
            <person name="Youmans B."/>
            <person name="Ayvaz T."/>
            <person name="Ross M."/>
            <person name="Santibanez J."/>
            <person name="Aqrawi P."/>
            <person name="Gross S."/>
            <person name="Joshi V."/>
            <person name="Fowler G."/>
            <person name="Nazareth L."/>
            <person name="Reid J."/>
            <person name="Worley K."/>
            <person name="Petrosino J."/>
            <person name="Highlander S."/>
            <person name="Gibbs R."/>
            <person name="Gibbs R."/>
        </authorList>
    </citation>
    <scope>NUCLEOTIDE SEQUENCE [LARGE SCALE GENOMIC DNA]</scope>
    <source>
        <strain evidence="17">ATCC 19194</strain>
    </source>
</reference>
<dbReference type="InterPro" id="IPR008207">
    <property type="entry name" value="Sig_transdc_His_kin_Hpt_dom"/>
</dbReference>
<dbReference type="Gene3D" id="3.40.50.2300">
    <property type="match status" value="1"/>
</dbReference>
<dbReference type="GO" id="GO:0006935">
    <property type="term" value="P:chemotaxis"/>
    <property type="evidence" value="ECO:0007669"/>
    <property type="project" value="InterPro"/>
</dbReference>
<dbReference type="Pfam" id="PF02518">
    <property type="entry name" value="HATPase_c"/>
    <property type="match status" value="1"/>
</dbReference>
<dbReference type="PRINTS" id="PR00344">
    <property type="entry name" value="BCTRLSENSOR"/>
</dbReference>
<feature type="domain" description="HPt" evidence="15">
    <location>
        <begin position="935"/>
        <end position="1041"/>
    </location>
</feature>
<dbReference type="CDD" id="cd17546">
    <property type="entry name" value="REC_hyHK_CKI1_RcsC-like"/>
    <property type="match status" value="1"/>
</dbReference>
<evidence type="ECO:0000256" key="9">
    <source>
        <dbReference type="PROSITE-ProRule" id="PRU00110"/>
    </source>
</evidence>
<feature type="modified residue" description="Phosphohistidine" evidence="9">
    <location>
        <position position="583"/>
    </location>
</feature>
<keyword evidence="6" id="KW-0418">Kinase</keyword>
<dbReference type="GO" id="GO:0005737">
    <property type="term" value="C:cytoplasm"/>
    <property type="evidence" value="ECO:0007669"/>
    <property type="project" value="InterPro"/>
</dbReference>
<dbReference type="PROSITE" id="PS50851">
    <property type="entry name" value="CHEW"/>
    <property type="match status" value="1"/>
</dbReference>
<dbReference type="PANTHER" id="PTHR43395">
    <property type="entry name" value="SENSOR HISTIDINE KINASE CHEA"/>
    <property type="match status" value="1"/>
</dbReference>
<evidence type="ECO:0000256" key="8">
    <source>
        <dbReference type="ARBA" id="ARBA00035100"/>
    </source>
</evidence>
<evidence type="ECO:0000256" key="3">
    <source>
        <dbReference type="ARBA" id="ARBA00021495"/>
    </source>
</evidence>
<evidence type="ECO:0000259" key="14">
    <source>
        <dbReference type="PROSITE" id="PS50851"/>
    </source>
</evidence>
<comment type="caution">
    <text evidence="16">The sequence shown here is derived from an EMBL/GenBank/DDBJ whole genome shotgun (WGS) entry which is preliminary data.</text>
</comment>
<evidence type="ECO:0000256" key="4">
    <source>
        <dbReference type="ARBA" id="ARBA00022553"/>
    </source>
</evidence>
<dbReference type="InterPro" id="IPR036890">
    <property type="entry name" value="HATPase_C_sf"/>
</dbReference>
<dbReference type="InterPro" id="IPR003594">
    <property type="entry name" value="HATPase_dom"/>
</dbReference>
<evidence type="ECO:0000259" key="12">
    <source>
        <dbReference type="PROSITE" id="PS50109"/>
    </source>
</evidence>
<dbReference type="InterPro" id="IPR051315">
    <property type="entry name" value="Bact_Chemotaxis_CheA"/>
</dbReference>
<proteinExistence type="predicted"/>
<comment type="function">
    <text evidence="8">Involved in the transmission of sensory signals from the chemoreceptors to the flagellar motors. CheA is autophosphorylated; it can transfer its phosphate group to either CheB or CheY.</text>
</comment>
<evidence type="ECO:0000259" key="15">
    <source>
        <dbReference type="PROSITE" id="PS50894"/>
    </source>
</evidence>
<dbReference type="Gene3D" id="2.30.30.40">
    <property type="entry name" value="SH3 Domains"/>
    <property type="match status" value="1"/>
</dbReference>
<dbReference type="PROSITE" id="PS50110">
    <property type="entry name" value="RESPONSE_REGULATORY"/>
    <property type="match status" value="1"/>
</dbReference>
<evidence type="ECO:0000313" key="16">
    <source>
        <dbReference type="EMBL" id="EFF81646.1"/>
    </source>
</evidence>
<dbReference type="InterPro" id="IPR001789">
    <property type="entry name" value="Sig_transdc_resp-reg_receiver"/>
</dbReference>
<dbReference type="EMBL" id="ADMT01000216">
    <property type="protein sequence ID" value="EFF81646.1"/>
    <property type="molecule type" value="Genomic_DNA"/>
</dbReference>
<dbReference type="SUPFAM" id="SSF47226">
    <property type="entry name" value="Histidine-containing phosphotransfer domain, HPT domain"/>
    <property type="match status" value="5"/>
</dbReference>
<feature type="modified residue" description="Phosphohistidine" evidence="9">
    <location>
        <position position="84"/>
    </location>
</feature>
<feature type="domain" description="HPt" evidence="15">
    <location>
        <begin position="220"/>
        <end position="324"/>
    </location>
</feature>
<dbReference type="Proteomes" id="UP000003085">
    <property type="component" value="Unassembled WGS sequence"/>
</dbReference>
<evidence type="ECO:0000256" key="5">
    <source>
        <dbReference type="ARBA" id="ARBA00022679"/>
    </source>
</evidence>
<keyword evidence="5" id="KW-0808">Transferase</keyword>
<dbReference type="PROSITE" id="PS50109">
    <property type="entry name" value="HIS_KIN"/>
    <property type="match status" value="1"/>
</dbReference>
<dbReference type="InterPro" id="IPR002545">
    <property type="entry name" value="CheW-lke_dom"/>
</dbReference>
<feature type="modified residue" description="Phosphohistidine" evidence="9">
    <location>
        <position position="982"/>
    </location>
</feature>
<sequence>MILVFFTHNWWIKTKEAAMKEILKTLVETMTLPEDSYLEQDAEILEIFIEELDEIFVELDPLLVQWIEQPNLQNVLTDIRRHFHTLKGSGRMVGAKSSGELGWTVEDTLNRVLAGTIPLTTEIQRYVQAIFNIYRFKLIHDFKAVRAHLIDLRPLVLLGQQLQQQSVEPALSDLLMLADHLVSEDISTGLELVEETLFVDHLTQTEQSALDNADKVLAEDELLAKETLAIFLEEAEEHLATIDQFLQNDHPTNEHYNHLIRALHTLRGSSAMAHIDQIFDASSKVENLFKTLLHDELDSNSNETALLTHYAQFVRDYLYSLRQLETAQKTDEIHATFNTAWDSYDFQLEDSHGENLRPQGLVSQLLELNIQDLLDVESDFDQRARTEFPQYIQQLSQQAEILLQHTHHHATIGMYQYTSLLRSSYQDLIYKPSLLNLEYGFELYDQVHQQFIQLFDTLAAGQRVTLTKEHEQMLNELSTFTQQNIELLEAELIETNLDQAAPLSEAEVVQDSIVDTSDLAARFALDKQQLSTSESNRDFDPDLLDIFLEEADELLVGIDEDLNTWVADLQNVNALKNLMRYLHTLKGGSNMIHARHIGLIAHELETIYEKLINQQIQATPSLISVIRSVQDDIADRIQTIRDQQVDYPSTHVLDVLTNLMKSTATTAIQIDKFVVSEDEDIEKAVDLDGTTEIEISTHSDVAEPSVDVTSFAAQLALDKQQLQSEQSNRDFDPDLLDIFLEEADELMVGIDADLNTWTTDRHNVNALKNLMRYLHTLKGGSNMIQARHIGLIAHELETIYEKLINQQIQASPQLVAIIRLVQDDIADRIQTIRDQQTDYPSTHVIQLLQHADQDIDVERYATETEIEQTSAELVNADLEVVAASIDNVESESTSAETQLDFVETESLLQIAEADSDKDDVTSSLMQDVVQDDTEEDDVRSLVEQTFLEEAEELLGQAQHLLKQWFEQRGNRSLLLQLQRNAHSLKGGARMAEMDAIAIIAYHLENAFEQFGLHHFSSNVYDNLLNTALAWLNDAIFKRQYANFDGLKQSLENMEFVDVAAQLPQKLSARDIFTPEYTMEFVQGDGTEPPSMLGEWESTERIEQNNEMIRVSAEVIEKMIDLSGENAINRSRIEMDLGQLGGTLTEMELAIKRLADQLRRMEGELESQIIARHGGEDARYADFDPLEMDQYSSLNQLSKSLAESASDLVDFKTTLSEKIRDTEGLLLQQSRIQAEIQESLMRTRLVPFSRLLPRLQRIVRQTASTLNRPTELVVNNTEGELDRSILERLVAPFEHMLRNAIDHGIEDREQRLQAKKPETGHIVLNIGRQGTDVVVTFSDDGKGIDVNRIKEKAIQTGLMTKDQKLDQDEILQFIFHPGFSTAAQVTQISGRGVGLDVVQSDIKALGGHVSVGSILGKGTTFTIRVPTTVAVSDALMVKAGDQQFAFPLAQIDRIVRISPMALEQYFESQDDYFKIDQEDYRLRYLSEFVAGQPIPRLTGIVHSLPVLLIKGAQGQMTALLVDQLIGSRGQIVVKPVGQQFSSIGVIAGATILGDGQVCLILDGQNLARQAQSTARSKQADETYTKQRYDERRLIMIVDDSVTVRKVTSRLLERQGYDVVTAKDGVDAMEQLETVKPDLMLLDIEMPRMDGFEVTNLVRHHEIHRDLPIIMITSRTGEKHRERALSLGVSQYMGKPFQEETLLENIESLLAVR</sequence>
<dbReference type="GO" id="GO:0000155">
    <property type="term" value="F:phosphorelay sensor kinase activity"/>
    <property type="evidence" value="ECO:0007669"/>
    <property type="project" value="InterPro"/>
</dbReference>
<feature type="modified residue" description="4-aspartylphosphate" evidence="10">
    <location>
        <position position="1641"/>
    </location>
</feature>
<dbReference type="InterPro" id="IPR036061">
    <property type="entry name" value="CheW-like_dom_sf"/>
</dbReference>
<dbReference type="FunFam" id="3.30.565.10:FF:000016">
    <property type="entry name" value="Chemotaxis protein CheA, putative"/>
    <property type="match status" value="1"/>
</dbReference>
<dbReference type="SMART" id="SM01231">
    <property type="entry name" value="H-kinase_dim"/>
    <property type="match status" value="1"/>
</dbReference>
<dbReference type="SUPFAM" id="SSF52172">
    <property type="entry name" value="CheY-like"/>
    <property type="match status" value="1"/>
</dbReference>
<dbReference type="SMART" id="SM00448">
    <property type="entry name" value="REC"/>
    <property type="match status" value="1"/>
</dbReference>
<dbReference type="SMART" id="SM00073">
    <property type="entry name" value="HPT"/>
    <property type="match status" value="5"/>
</dbReference>
<dbReference type="SUPFAM" id="SSF50341">
    <property type="entry name" value="CheW-like"/>
    <property type="match status" value="1"/>
</dbReference>
<evidence type="ECO:0000256" key="7">
    <source>
        <dbReference type="ARBA" id="ARBA00023012"/>
    </source>
</evidence>
<dbReference type="PROSITE" id="PS50894">
    <property type="entry name" value="HPT"/>
    <property type="match status" value="5"/>
</dbReference>
<dbReference type="Pfam" id="PF01627">
    <property type="entry name" value="Hpt"/>
    <property type="match status" value="5"/>
</dbReference>
<dbReference type="PANTHER" id="PTHR43395:SF8">
    <property type="entry name" value="HISTIDINE KINASE"/>
    <property type="match status" value="1"/>
</dbReference>
<dbReference type="InterPro" id="IPR036641">
    <property type="entry name" value="HPT_dom_sf"/>
</dbReference>
<evidence type="ECO:0000256" key="1">
    <source>
        <dbReference type="ARBA" id="ARBA00000085"/>
    </source>
</evidence>
<evidence type="ECO:0000256" key="6">
    <source>
        <dbReference type="ARBA" id="ARBA00022777"/>
    </source>
</evidence>
<dbReference type="InterPro" id="IPR004105">
    <property type="entry name" value="CheA-like_dim"/>
</dbReference>
<dbReference type="SMART" id="SM00260">
    <property type="entry name" value="CheW"/>
    <property type="match status" value="1"/>
</dbReference>
<dbReference type="HOGENOM" id="CLU_000650_9_0_6"/>
<gene>
    <name evidence="16" type="ORF">HMP0015_2888</name>
</gene>
<dbReference type="InterPro" id="IPR005467">
    <property type="entry name" value="His_kinase_dom"/>
</dbReference>
<feature type="domain" description="CheW-like" evidence="14">
    <location>
        <begin position="1430"/>
        <end position="1571"/>
    </location>
</feature>
<dbReference type="Pfam" id="PF00072">
    <property type="entry name" value="Response_reg"/>
    <property type="match status" value="1"/>
</dbReference>
<keyword evidence="4 10" id="KW-0597">Phosphoprotein</keyword>
<name>D4XT46_ACIHA</name>
<dbReference type="Gene3D" id="1.20.120.160">
    <property type="entry name" value="HPT domain"/>
    <property type="match status" value="5"/>
</dbReference>
<dbReference type="SMART" id="SM00387">
    <property type="entry name" value="HATPase_c"/>
    <property type="match status" value="1"/>
</dbReference>
<feature type="modified residue" description="Phosphohistidine" evidence="9">
    <location>
        <position position="264"/>
    </location>
</feature>
<organism evidence="16 17">
    <name type="scientific">Acinetobacter haemolyticus ATCC 19194</name>
    <dbReference type="NCBI Taxonomy" id="707232"/>
    <lineage>
        <taxon>Bacteria</taxon>
        <taxon>Pseudomonadati</taxon>
        <taxon>Pseudomonadota</taxon>
        <taxon>Gammaproteobacteria</taxon>
        <taxon>Moraxellales</taxon>
        <taxon>Moraxellaceae</taxon>
        <taxon>Acinetobacter</taxon>
    </lineage>
</organism>
<evidence type="ECO:0000313" key="17">
    <source>
        <dbReference type="Proteomes" id="UP000003085"/>
    </source>
</evidence>
<dbReference type="Gene3D" id="3.30.565.10">
    <property type="entry name" value="Histidine kinase-like ATPase, C-terminal domain"/>
    <property type="match status" value="1"/>
</dbReference>
<dbReference type="EC" id="2.7.13.3" evidence="2"/>
<evidence type="ECO:0000256" key="2">
    <source>
        <dbReference type="ARBA" id="ARBA00012438"/>
    </source>
</evidence>
<keyword evidence="11" id="KW-0175">Coiled coil</keyword>
<dbReference type="SUPFAM" id="SSF55874">
    <property type="entry name" value="ATPase domain of HSP90 chaperone/DNA topoisomerase II/histidine kinase"/>
    <property type="match status" value="1"/>
</dbReference>
<feature type="domain" description="Response regulatory" evidence="13">
    <location>
        <begin position="1592"/>
        <end position="1708"/>
    </location>
</feature>
<feature type="domain" description="HPt" evidence="15">
    <location>
        <begin position="37"/>
        <end position="148"/>
    </location>
</feature>
<evidence type="ECO:0000256" key="11">
    <source>
        <dbReference type="SAM" id="Coils"/>
    </source>
</evidence>
<protein>
    <recommendedName>
        <fullName evidence="3">Chemotaxis protein CheA</fullName>
        <ecNumber evidence="2">2.7.13.3</ecNumber>
    </recommendedName>
</protein>
<evidence type="ECO:0000259" key="13">
    <source>
        <dbReference type="PROSITE" id="PS50110"/>
    </source>
</evidence>
<feature type="coiled-coil region" evidence="11">
    <location>
        <begin position="1143"/>
        <end position="1170"/>
    </location>
</feature>
<dbReference type="Pfam" id="PF01584">
    <property type="entry name" value="CheW"/>
    <property type="match status" value="1"/>
</dbReference>